<dbReference type="Pfam" id="PF04748">
    <property type="entry name" value="Polysacc_deac_2"/>
    <property type="match status" value="1"/>
</dbReference>
<dbReference type="Proteomes" id="UP001465153">
    <property type="component" value="Unassembled WGS sequence"/>
</dbReference>
<dbReference type="InterPro" id="IPR011330">
    <property type="entry name" value="Glyco_hydro/deAcase_b/a-brl"/>
</dbReference>
<dbReference type="CDD" id="cd10936">
    <property type="entry name" value="CE4_DAC2"/>
    <property type="match status" value="1"/>
</dbReference>
<dbReference type="PANTHER" id="PTHR30105">
    <property type="entry name" value="UNCHARACTERIZED YIBQ-RELATED"/>
    <property type="match status" value="1"/>
</dbReference>
<dbReference type="Gene3D" id="3.20.20.370">
    <property type="entry name" value="Glycoside hydrolase/deacetylase"/>
    <property type="match status" value="1"/>
</dbReference>
<dbReference type="SUPFAM" id="SSF88713">
    <property type="entry name" value="Glycoside hydrolase/deacetylase"/>
    <property type="match status" value="1"/>
</dbReference>
<name>A0ABQ0A5S9_9GAMM</name>
<evidence type="ECO:0000313" key="2">
    <source>
        <dbReference type="EMBL" id="GAA6167009.1"/>
    </source>
</evidence>
<protein>
    <submittedName>
        <fullName evidence="2">Divergent polysaccharide deacetylase family protein</fullName>
    </submittedName>
</protein>
<dbReference type="EMBL" id="BAABWN010000002">
    <property type="protein sequence ID" value="GAA6167009.1"/>
    <property type="molecule type" value="Genomic_DNA"/>
</dbReference>
<keyword evidence="1" id="KW-0732">Signal</keyword>
<proteinExistence type="predicted"/>
<dbReference type="PANTHER" id="PTHR30105:SF2">
    <property type="entry name" value="DIVERGENT POLYSACCHARIDE DEACETYLASE SUPERFAMILY"/>
    <property type="match status" value="1"/>
</dbReference>
<evidence type="ECO:0000313" key="3">
    <source>
        <dbReference type="Proteomes" id="UP001465153"/>
    </source>
</evidence>
<feature type="chain" id="PRO_5046261685" evidence="1">
    <location>
        <begin position="26"/>
        <end position="263"/>
    </location>
</feature>
<keyword evidence="3" id="KW-1185">Reference proteome</keyword>
<accession>A0ABQ0A5S9</accession>
<organism evidence="2 3">
    <name type="scientific">Sessilibacter corallicola</name>
    <dbReference type="NCBI Taxonomy" id="2904075"/>
    <lineage>
        <taxon>Bacteria</taxon>
        <taxon>Pseudomonadati</taxon>
        <taxon>Pseudomonadota</taxon>
        <taxon>Gammaproteobacteria</taxon>
        <taxon>Cellvibrionales</taxon>
        <taxon>Cellvibrionaceae</taxon>
        <taxon>Sessilibacter</taxon>
    </lineage>
</organism>
<gene>
    <name evidence="2" type="ORF">NBRC116591_08190</name>
</gene>
<sequence>MKAIKTVGVLFTLICYSLFLLQSFAATDNPSTATKPVIVIIIDDVGHNLRKGRELIDLNGQITLSILPFSPHGKTIAHLAHNQGKEVILHSPMAPLNHTSPPDGLTLDMDKARFVRLLNQQINDIPNVSGINNHMGSALTRNVIAMSWVMQELKKRDLYFIDSRTTAESIAWHTALHYRVPSWKRDVFLDNQRDVSAINKQLNKLVKKAKEKGIAFGIGHPYDETITALKGFLNSQAAHNIEIRSPSQLDSWIKVKYASNNLE</sequence>
<comment type="caution">
    <text evidence="2">The sequence shown here is derived from an EMBL/GenBank/DDBJ whole genome shotgun (WGS) entry which is preliminary data.</text>
</comment>
<dbReference type="InterPro" id="IPR006837">
    <property type="entry name" value="Divergent_DAC"/>
</dbReference>
<dbReference type="RefSeq" id="WP_353301766.1">
    <property type="nucleotide sequence ID" value="NZ_BAABWN010000002.1"/>
</dbReference>
<evidence type="ECO:0000256" key="1">
    <source>
        <dbReference type="SAM" id="SignalP"/>
    </source>
</evidence>
<reference evidence="2 3" key="1">
    <citation type="submission" date="2024-04" db="EMBL/GenBank/DDBJ databases">
        <title>Draft genome sequence of Sessilibacter corallicola NBRC 116591.</title>
        <authorList>
            <person name="Miyakawa T."/>
            <person name="Kusuya Y."/>
            <person name="Miura T."/>
        </authorList>
    </citation>
    <scope>NUCLEOTIDE SEQUENCE [LARGE SCALE GENOMIC DNA]</scope>
    <source>
        <strain evidence="2 3">KU-00831-HH</strain>
    </source>
</reference>
<feature type="signal peptide" evidence="1">
    <location>
        <begin position="1"/>
        <end position="25"/>
    </location>
</feature>